<feature type="domain" description="TonB C-terminal" evidence="11">
    <location>
        <begin position="219"/>
        <end position="306"/>
    </location>
</feature>
<dbReference type="Pfam" id="PF20329">
    <property type="entry name" value="DUF6624"/>
    <property type="match status" value="1"/>
</dbReference>
<evidence type="ECO:0000256" key="1">
    <source>
        <dbReference type="ARBA" id="ARBA00004383"/>
    </source>
</evidence>
<keyword evidence="8" id="KW-1133">Transmembrane helix</keyword>
<evidence type="ECO:0000256" key="8">
    <source>
        <dbReference type="ARBA" id="ARBA00022989"/>
    </source>
</evidence>
<keyword evidence="4" id="KW-1003">Cell membrane</keyword>
<keyword evidence="5" id="KW-0997">Cell inner membrane</keyword>
<keyword evidence="13" id="KW-1185">Reference proteome</keyword>
<dbReference type="PROSITE" id="PS52015">
    <property type="entry name" value="TONB_CTD"/>
    <property type="match status" value="1"/>
</dbReference>
<evidence type="ECO:0000256" key="5">
    <source>
        <dbReference type="ARBA" id="ARBA00022519"/>
    </source>
</evidence>
<comment type="caution">
    <text evidence="12">The sequence shown here is derived from an EMBL/GenBank/DDBJ whole genome shotgun (WGS) entry which is preliminary data.</text>
</comment>
<dbReference type="AlphaFoldDB" id="A0A1S9PA36"/>
<accession>A0A1S9PA36</accession>
<dbReference type="OrthoDB" id="2989458at2"/>
<comment type="subcellular location">
    <subcellularLocation>
        <location evidence="1">Cell inner membrane</location>
        <topology evidence="1">Single-pass membrane protein</topology>
        <orientation evidence="1">Periplasmic side</orientation>
    </subcellularLocation>
</comment>
<evidence type="ECO:0000256" key="4">
    <source>
        <dbReference type="ARBA" id="ARBA00022475"/>
    </source>
</evidence>
<evidence type="ECO:0000256" key="9">
    <source>
        <dbReference type="ARBA" id="ARBA00023136"/>
    </source>
</evidence>
<keyword evidence="6" id="KW-0812">Transmembrane</keyword>
<dbReference type="PANTHER" id="PTHR33446">
    <property type="entry name" value="PROTEIN TONB-RELATED"/>
    <property type="match status" value="1"/>
</dbReference>
<evidence type="ECO:0000256" key="10">
    <source>
        <dbReference type="SAM" id="SignalP"/>
    </source>
</evidence>
<dbReference type="RefSeq" id="WP_078350745.1">
    <property type="nucleotide sequence ID" value="NZ_MBTF01000036.1"/>
</dbReference>
<dbReference type="SUPFAM" id="SSF74653">
    <property type="entry name" value="TolA/TonB C-terminal domain"/>
    <property type="match status" value="1"/>
</dbReference>
<dbReference type="PANTHER" id="PTHR33446:SF2">
    <property type="entry name" value="PROTEIN TONB"/>
    <property type="match status" value="1"/>
</dbReference>
<evidence type="ECO:0000256" key="7">
    <source>
        <dbReference type="ARBA" id="ARBA00022927"/>
    </source>
</evidence>
<dbReference type="InterPro" id="IPR051045">
    <property type="entry name" value="TonB-dependent_transducer"/>
</dbReference>
<dbReference type="GO" id="GO:0015031">
    <property type="term" value="P:protein transport"/>
    <property type="evidence" value="ECO:0007669"/>
    <property type="project" value="UniProtKB-KW"/>
</dbReference>
<dbReference type="GO" id="GO:0031992">
    <property type="term" value="F:energy transducer activity"/>
    <property type="evidence" value="ECO:0007669"/>
    <property type="project" value="TreeGrafter"/>
</dbReference>
<organism evidence="12 13">
    <name type="scientific">Mucilaginibacter pedocola</name>
    <dbReference type="NCBI Taxonomy" id="1792845"/>
    <lineage>
        <taxon>Bacteria</taxon>
        <taxon>Pseudomonadati</taxon>
        <taxon>Bacteroidota</taxon>
        <taxon>Sphingobacteriia</taxon>
        <taxon>Sphingobacteriales</taxon>
        <taxon>Sphingobacteriaceae</taxon>
        <taxon>Mucilaginibacter</taxon>
    </lineage>
</organism>
<dbReference type="STRING" id="1792845.BC343_15245"/>
<feature type="chain" id="PRO_5012459048" description="TonB C-terminal domain-containing protein" evidence="10">
    <location>
        <begin position="23"/>
        <end position="306"/>
    </location>
</feature>
<gene>
    <name evidence="12" type="ORF">BC343_15245</name>
</gene>
<evidence type="ECO:0000259" key="11">
    <source>
        <dbReference type="PROSITE" id="PS52015"/>
    </source>
</evidence>
<dbReference type="Pfam" id="PF03544">
    <property type="entry name" value="TonB_C"/>
    <property type="match status" value="1"/>
</dbReference>
<dbReference type="InterPro" id="IPR046732">
    <property type="entry name" value="DUF6624"/>
</dbReference>
<dbReference type="GO" id="GO:0098797">
    <property type="term" value="C:plasma membrane protein complex"/>
    <property type="evidence" value="ECO:0007669"/>
    <property type="project" value="TreeGrafter"/>
</dbReference>
<evidence type="ECO:0000313" key="13">
    <source>
        <dbReference type="Proteomes" id="UP000189739"/>
    </source>
</evidence>
<proteinExistence type="inferred from homology"/>
<keyword evidence="7" id="KW-0653">Protein transport</keyword>
<sequence>MKLYKRISLTVFILLLAGGLFAQTNKKLIAQLDSIYAADQQYRSKAMQEAGKNNPELDKSNMTKQSVIDLQNLAKVEKIFAQYGYPGKSMVGEERQSYAFMVIQHNDQPAQEKYLPLITEAANKGELRAASLAILVDRVRTGRGKKQIYGSQMHETKDGVKVYPIEDEPNVDKRRAKIGMPPLAVYLKQWNIVYKVPTADKPNPESMYYHREEREESPIEAVGGDEAIFSALNYPEAAKANNIKGTVTVQLTIDKDGNTKDVQVVKGLGYGCDEEALRVMKAAKYINKTGEDSEIRMRLPFPYEKK</sequence>
<keyword evidence="9" id="KW-0472">Membrane</keyword>
<protein>
    <recommendedName>
        <fullName evidence="11">TonB C-terminal domain-containing protein</fullName>
    </recommendedName>
</protein>
<reference evidence="12 13" key="1">
    <citation type="submission" date="2016-07" db="EMBL/GenBank/DDBJ databases">
        <title>Genomic analysis of zinc-resistant bacterium Mucilaginibacter pedocola TBZ30.</title>
        <authorList>
            <person name="Huang J."/>
            <person name="Tang J."/>
        </authorList>
    </citation>
    <scope>NUCLEOTIDE SEQUENCE [LARGE SCALE GENOMIC DNA]</scope>
    <source>
        <strain evidence="12 13">TBZ30</strain>
    </source>
</reference>
<evidence type="ECO:0000256" key="2">
    <source>
        <dbReference type="ARBA" id="ARBA00006555"/>
    </source>
</evidence>
<evidence type="ECO:0000256" key="6">
    <source>
        <dbReference type="ARBA" id="ARBA00022692"/>
    </source>
</evidence>
<dbReference type="InterPro" id="IPR037682">
    <property type="entry name" value="TonB_C"/>
</dbReference>
<feature type="signal peptide" evidence="10">
    <location>
        <begin position="1"/>
        <end position="22"/>
    </location>
</feature>
<dbReference type="InterPro" id="IPR006260">
    <property type="entry name" value="TonB/TolA_C"/>
</dbReference>
<dbReference type="Proteomes" id="UP000189739">
    <property type="component" value="Unassembled WGS sequence"/>
</dbReference>
<evidence type="ECO:0000256" key="3">
    <source>
        <dbReference type="ARBA" id="ARBA00022448"/>
    </source>
</evidence>
<dbReference type="NCBIfam" id="TIGR01352">
    <property type="entry name" value="tonB_Cterm"/>
    <property type="match status" value="1"/>
</dbReference>
<comment type="similarity">
    <text evidence="2">Belongs to the TonB family.</text>
</comment>
<dbReference type="EMBL" id="MBTF01000036">
    <property type="protein sequence ID" value="OOQ57448.1"/>
    <property type="molecule type" value="Genomic_DNA"/>
</dbReference>
<dbReference type="Gene3D" id="3.30.1150.10">
    <property type="match status" value="1"/>
</dbReference>
<keyword evidence="10" id="KW-0732">Signal</keyword>
<dbReference type="GO" id="GO:0055085">
    <property type="term" value="P:transmembrane transport"/>
    <property type="evidence" value="ECO:0007669"/>
    <property type="project" value="InterPro"/>
</dbReference>
<name>A0A1S9PA36_9SPHI</name>
<evidence type="ECO:0000313" key="12">
    <source>
        <dbReference type="EMBL" id="OOQ57448.1"/>
    </source>
</evidence>
<keyword evidence="3" id="KW-0813">Transport</keyword>